<dbReference type="InterPro" id="IPR010982">
    <property type="entry name" value="Lambda_DNA-bd_dom_sf"/>
</dbReference>
<dbReference type="AlphaFoldDB" id="A0A9X9A1Y5"/>
<dbReference type="GO" id="GO:0003677">
    <property type="term" value="F:DNA binding"/>
    <property type="evidence" value="ECO:0007669"/>
    <property type="project" value="InterPro"/>
</dbReference>
<comment type="caution">
    <text evidence="2">The sequence shown here is derived from an EMBL/GenBank/DDBJ whole genome shotgun (WGS) entry which is preliminary data.</text>
</comment>
<dbReference type="Gene3D" id="1.10.260.40">
    <property type="entry name" value="lambda repressor-like DNA-binding domains"/>
    <property type="match status" value="1"/>
</dbReference>
<gene>
    <name evidence="2" type="ORF">FC695_37510</name>
</gene>
<protein>
    <submittedName>
        <fullName evidence="2">XRE family transcriptional regulator</fullName>
    </submittedName>
</protein>
<sequence>LPPEELIKSMYNLPKKKTLELENNTGASVEYFEKAKDVVNMPPKKNSEELNRFDEEAVREKILKQRKVDNKSIRELAKEIRISAPTLSRFCNRETKRLSTNAVEKMSKWYERQGILEKM</sequence>
<evidence type="ECO:0000313" key="3">
    <source>
        <dbReference type="Proteomes" id="UP000308444"/>
    </source>
</evidence>
<name>A0A9X9A1Y5_BACCE</name>
<dbReference type="Pfam" id="PF13443">
    <property type="entry name" value="HTH_26"/>
    <property type="match status" value="1"/>
</dbReference>
<reference evidence="2 3" key="1">
    <citation type="journal article" date="2019" name="Environ. Microbiol.">
        <title>An active ?-lactamase is a part of an orchestrated cell wall stress resistance network of Bacillus subtilis and related rhizosphere species.</title>
        <authorList>
            <person name="Bucher T."/>
            <person name="Keren-Paz A."/>
            <person name="Hausser J."/>
            <person name="Olender T."/>
            <person name="Cytryn E."/>
            <person name="Kolodkin-Gal I."/>
        </authorList>
    </citation>
    <scope>NUCLEOTIDE SEQUENCE [LARGE SCALE GENOMIC DNA]</scope>
    <source>
        <strain evidence="2 3">I32</strain>
    </source>
</reference>
<feature type="non-terminal residue" evidence="2">
    <location>
        <position position="1"/>
    </location>
</feature>
<dbReference type="EMBL" id="SZOH01003984">
    <property type="protein sequence ID" value="TKI88506.1"/>
    <property type="molecule type" value="Genomic_DNA"/>
</dbReference>
<dbReference type="Proteomes" id="UP000308444">
    <property type="component" value="Unassembled WGS sequence"/>
</dbReference>
<feature type="domain" description="HTH cro/C1-type" evidence="1">
    <location>
        <begin position="61"/>
        <end position="107"/>
    </location>
</feature>
<proteinExistence type="predicted"/>
<dbReference type="SUPFAM" id="SSF47413">
    <property type="entry name" value="lambda repressor-like DNA-binding domains"/>
    <property type="match status" value="1"/>
</dbReference>
<dbReference type="InterPro" id="IPR001387">
    <property type="entry name" value="Cro/C1-type_HTH"/>
</dbReference>
<evidence type="ECO:0000313" key="2">
    <source>
        <dbReference type="EMBL" id="TKI88506.1"/>
    </source>
</evidence>
<accession>A0A9X9A1Y5</accession>
<organism evidence="2 3">
    <name type="scientific">Bacillus cereus</name>
    <dbReference type="NCBI Taxonomy" id="1396"/>
    <lineage>
        <taxon>Bacteria</taxon>
        <taxon>Bacillati</taxon>
        <taxon>Bacillota</taxon>
        <taxon>Bacilli</taxon>
        <taxon>Bacillales</taxon>
        <taxon>Bacillaceae</taxon>
        <taxon>Bacillus</taxon>
        <taxon>Bacillus cereus group</taxon>
    </lineage>
</organism>
<evidence type="ECO:0000259" key="1">
    <source>
        <dbReference type="Pfam" id="PF13443"/>
    </source>
</evidence>